<proteinExistence type="predicted"/>
<name>A0AA88YP34_PINIB</name>
<reference evidence="10" key="1">
    <citation type="submission" date="2019-08" db="EMBL/GenBank/DDBJ databases">
        <title>The improved chromosome-level genome for the pearl oyster Pinctada fucata martensii using PacBio sequencing and Hi-C.</title>
        <authorList>
            <person name="Zheng Z."/>
        </authorList>
    </citation>
    <scope>NUCLEOTIDE SEQUENCE</scope>
    <source>
        <strain evidence="10">ZZ-2019</strain>
        <tissue evidence="10">Adductor muscle</tissue>
    </source>
</reference>
<dbReference type="InterPro" id="IPR017452">
    <property type="entry name" value="GPCR_Rhodpsn_7TM"/>
</dbReference>
<feature type="transmembrane region" description="Helical" evidence="8">
    <location>
        <begin position="47"/>
        <end position="70"/>
    </location>
</feature>
<protein>
    <recommendedName>
        <fullName evidence="9">G-protein coupled receptors family 1 profile domain-containing protein</fullName>
    </recommendedName>
</protein>
<comment type="subcellular location">
    <subcellularLocation>
        <location evidence="1">Membrane</location>
        <topology evidence="1">Multi-pass membrane protein</topology>
    </subcellularLocation>
</comment>
<accession>A0AA88YP34</accession>
<evidence type="ECO:0000256" key="5">
    <source>
        <dbReference type="ARBA" id="ARBA00023136"/>
    </source>
</evidence>
<dbReference type="PRINTS" id="PR00237">
    <property type="entry name" value="GPCRRHODOPSN"/>
</dbReference>
<dbReference type="PROSITE" id="PS50262">
    <property type="entry name" value="G_PROTEIN_RECEP_F1_2"/>
    <property type="match status" value="1"/>
</dbReference>
<dbReference type="GO" id="GO:0008188">
    <property type="term" value="F:neuropeptide receptor activity"/>
    <property type="evidence" value="ECO:0007669"/>
    <property type="project" value="TreeGrafter"/>
</dbReference>
<keyword evidence="2 8" id="KW-0812">Transmembrane</keyword>
<dbReference type="Proteomes" id="UP001186944">
    <property type="component" value="Unassembled WGS sequence"/>
</dbReference>
<dbReference type="Pfam" id="PF00001">
    <property type="entry name" value="7tm_1"/>
    <property type="match status" value="1"/>
</dbReference>
<evidence type="ECO:0000259" key="9">
    <source>
        <dbReference type="PROSITE" id="PS50262"/>
    </source>
</evidence>
<dbReference type="GO" id="GO:0005886">
    <property type="term" value="C:plasma membrane"/>
    <property type="evidence" value="ECO:0007669"/>
    <property type="project" value="TreeGrafter"/>
</dbReference>
<keyword evidence="3 8" id="KW-1133">Transmembrane helix</keyword>
<evidence type="ECO:0000256" key="4">
    <source>
        <dbReference type="ARBA" id="ARBA00023040"/>
    </source>
</evidence>
<keyword evidence="5 8" id="KW-0472">Membrane</keyword>
<keyword evidence="11" id="KW-1185">Reference proteome</keyword>
<evidence type="ECO:0000256" key="3">
    <source>
        <dbReference type="ARBA" id="ARBA00022989"/>
    </source>
</evidence>
<feature type="transmembrane region" description="Helical" evidence="8">
    <location>
        <begin position="238"/>
        <end position="260"/>
    </location>
</feature>
<evidence type="ECO:0000313" key="11">
    <source>
        <dbReference type="Proteomes" id="UP001186944"/>
    </source>
</evidence>
<feature type="transmembrane region" description="Helical" evidence="8">
    <location>
        <begin position="181"/>
        <end position="202"/>
    </location>
</feature>
<feature type="transmembrane region" description="Helical" evidence="8">
    <location>
        <begin position="90"/>
        <end position="110"/>
    </location>
</feature>
<keyword evidence="7" id="KW-0807">Transducer</keyword>
<gene>
    <name evidence="10" type="ORF">FSP39_020553</name>
</gene>
<feature type="domain" description="G-protein coupled receptors family 1 profile" evidence="9">
    <location>
        <begin position="26"/>
        <end position="262"/>
    </location>
</feature>
<feature type="transmembrane region" description="Helical" evidence="8">
    <location>
        <begin position="122"/>
        <end position="142"/>
    </location>
</feature>
<dbReference type="InterPro" id="IPR000276">
    <property type="entry name" value="GPCR_Rhodpsn"/>
</dbReference>
<dbReference type="Gene3D" id="1.20.1070.10">
    <property type="entry name" value="Rhodopsin 7-helix transmembrane proteins"/>
    <property type="match status" value="1"/>
</dbReference>
<evidence type="ECO:0000256" key="1">
    <source>
        <dbReference type="ARBA" id="ARBA00004141"/>
    </source>
</evidence>
<dbReference type="AlphaFoldDB" id="A0AA88YP34"/>
<dbReference type="SUPFAM" id="SSF81321">
    <property type="entry name" value="Family A G protein-coupled receptor-like"/>
    <property type="match status" value="1"/>
</dbReference>
<feature type="transmembrane region" description="Helical" evidence="8">
    <location>
        <begin position="12"/>
        <end position="35"/>
    </location>
</feature>
<dbReference type="PANTHER" id="PTHR45695">
    <property type="entry name" value="LEUCOKININ RECEPTOR-RELATED"/>
    <property type="match status" value="1"/>
</dbReference>
<dbReference type="PANTHER" id="PTHR45695:SF26">
    <property type="entry name" value="NEUROPEPTIDE CCHAMIDE-1 RECEPTOR"/>
    <property type="match status" value="1"/>
</dbReference>
<evidence type="ECO:0000313" key="10">
    <source>
        <dbReference type="EMBL" id="KAK3108997.1"/>
    </source>
</evidence>
<sequence>MLEWKKIVRLVVPIVFCLMMVIGVMGNGILIYIVLANKCMKNVPNILIVTLSIGDLMMLIVSVPFVAVLFTVNEYPFNNLVCKANQYLQTFSMAVSIFILTTLSGNRYVAVAYPLSKHKGKSTLKIVITVTMIWILSALLAIPDSVSFHTDAIPTAHNASIQICRAYPPEWESWYPKAHSMFRFITLFVIPLIIIGIFYCLMARILVKSTRQLPVESTINSAMTQQQQRQIEARVKAANFKVVLMFVVLFVICWLPRHIYLIGFTGQMTHISISFGTFSKSFHTV</sequence>
<keyword evidence="4" id="KW-0297">G-protein coupled receptor</keyword>
<evidence type="ECO:0000256" key="2">
    <source>
        <dbReference type="ARBA" id="ARBA00022692"/>
    </source>
</evidence>
<organism evidence="10 11">
    <name type="scientific">Pinctada imbricata</name>
    <name type="common">Atlantic pearl-oyster</name>
    <name type="synonym">Pinctada martensii</name>
    <dbReference type="NCBI Taxonomy" id="66713"/>
    <lineage>
        <taxon>Eukaryota</taxon>
        <taxon>Metazoa</taxon>
        <taxon>Spiralia</taxon>
        <taxon>Lophotrochozoa</taxon>
        <taxon>Mollusca</taxon>
        <taxon>Bivalvia</taxon>
        <taxon>Autobranchia</taxon>
        <taxon>Pteriomorphia</taxon>
        <taxon>Pterioida</taxon>
        <taxon>Pterioidea</taxon>
        <taxon>Pteriidae</taxon>
        <taxon>Pinctada</taxon>
    </lineage>
</organism>
<evidence type="ECO:0000256" key="7">
    <source>
        <dbReference type="ARBA" id="ARBA00023224"/>
    </source>
</evidence>
<evidence type="ECO:0000256" key="6">
    <source>
        <dbReference type="ARBA" id="ARBA00023170"/>
    </source>
</evidence>
<keyword evidence="6" id="KW-0675">Receptor</keyword>
<dbReference type="EMBL" id="VSWD01000001">
    <property type="protein sequence ID" value="KAK3108997.1"/>
    <property type="molecule type" value="Genomic_DNA"/>
</dbReference>
<evidence type="ECO:0000256" key="8">
    <source>
        <dbReference type="SAM" id="Phobius"/>
    </source>
</evidence>
<comment type="caution">
    <text evidence="10">The sequence shown here is derived from an EMBL/GenBank/DDBJ whole genome shotgun (WGS) entry which is preliminary data.</text>
</comment>